<feature type="region of interest" description="Disordered" evidence="1">
    <location>
        <begin position="28"/>
        <end position="52"/>
    </location>
</feature>
<dbReference type="AlphaFoldDB" id="A0A8R7QHL6"/>
<accession>A0A8R7QHL6</accession>
<name>A0A8R7QHL6_TRIUA</name>
<dbReference type="Proteomes" id="UP000015106">
    <property type="component" value="Chromosome 5"/>
</dbReference>
<evidence type="ECO:0000313" key="2">
    <source>
        <dbReference type="EnsemblPlants" id="TuG1812G0500003142.01.T01.cds428609"/>
    </source>
</evidence>
<protein>
    <submittedName>
        <fullName evidence="2">Uncharacterized protein</fullName>
    </submittedName>
</protein>
<feature type="compositionally biased region" description="Low complexity" evidence="1">
    <location>
        <begin position="42"/>
        <end position="52"/>
    </location>
</feature>
<dbReference type="Gramene" id="TuG1812G0500003142.01.T01">
    <property type="protein sequence ID" value="TuG1812G0500003142.01.T01.cds428609"/>
    <property type="gene ID" value="TuG1812G0500003142.01"/>
</dbReference>
<evidence type="ECO:0000256" key="1">
    <source>
        <dbReference type="SAM" id="MobiDB-lite"/>
    </source>
</evidence>
<dbReference type="EnsemblPlants" id="TuG1812G0500003142.01.T01">
    <property type="protein sequence ID" value="TuG1812G0500003142.01.T01.cds428609"/>
    <property type="gene ID" value="TuG1812G0500003142.01"/>
</dbReference>
<reference evidence="2" key="2">
    <citation type="submission" date="2018-03" db="EMBL/GenBank/DDBJ databases">
        <title>The Triticum urartu genome reveals the dynamic nature of wheat genome evolution.</title>
        <authorList>
            <person name="Ling H."/>
            <person name="Ma B."/>
            <person name="Shi X."/>
            <person name="Liu H."/>
            <person name="Dong L."/>
            <person name="Sun H."/>
            <person name="Cao Y."/>
            <person name="Gao Q."/>
            <person name="Zheng S."/>
            <person name="Li Y."/>
            <person name="Yu Y."/>
            <person name="Du H."/>
            <person name="Qi M."/>
            <person name="Li Y."/>
            <person name="Yu H."/>
            <person name="Cui Y."/>
            <person name="Wang N."/>
            <person name="Chen C."/>
            <person name="Wu H."/>
            <person name="Zhao Y."/>
            <person name="Zhang J."/>
            <person name="Li Y."/>
            <person name="Zhou W."/>
            <person name="Zhang B."/>
            <person name="Hu W."/>
            <person name="Eijk M."/>
            <person name="Tang J."/>
            <person name="Witsenboer H."/>
            <person name="Zhao S."/>
            <person name="Li Z."/>
            <person name="Zhang A."/>
            <person name="Wang D."/>
            <person name="Liang C."/>
        </authorList>
    </citation>
    <scope>NUCLEOTIDE SEQUENCE [LARGE SCALE GENOMIC DNA]</scope>
    <source>
        <strain evidence="2">cv. G1812</strain>
    </source>
</reference>
<reference evidence="3" key="1">
    <citation type="journal article" date="2013" name="Nature">
        <title>Draft genome of the wheat A-genome progenitor Triticum urartu.</title>
        <authorList>
            <person name="Ling H.Q."/>
            <person name="Zhao S."/>
            <person name="Liu D."/>
            <person name="Wang J."/>
            <person name="Sun H."/>
            <person name="Zhang C."/>
            <person name="Fan H."/>
            <person name="Li D."/>
            <person name="Dong L."/>
            <person name="Tao Y."/>
            <person name="Gao C."/>
            <person name="Wu H."/>
            <person name="Li Y."/>
            <person name="Cui Y."/>
            <person name="Guo X."/>
            <person name="Zheng S."/>
            <person name="Wang B."/>
            <person name="Yu K."/>
            <person name="Liang Q."/>
            <person name="Yang W."/>
            <person name="Lou X."/>
            <person name="Chen J."/>
            <person name="Feng M."/>
            <person name="Jian J."/>
            <person name="Zhang X."/>
            <person name="Luo G."/>
            <person name="Jiang Y."/>
            <person name="Liu J."/>
            <person name="Wang Z."/>
            <person name="Sha Y."/>
            <person name="Zhang B."/>
            <person name="Wu H."/>
            <person name="Tang D."/>
            <person name="Shen Q."/>
            <person name="Xue P."/>
            <person name="Zou S."/>
            <person name="Wang X."/>
            <person name="Liu X."/>
            <person name="Wang F."/>
            <person name="Yang Y."/>
            <person name="An X."/>
            <person name="Dong Z."/>
            <person name="Zhang K."/>
            <person name="Zhang X."/>
            <person name="Luo M.C."/>
            <person name="Dvorak J."/>
            <person name="Tong Y."/>
            <person name="Wang J."/>
            <person name="Yang H."/>
            <person name="Li Z."/>
            <person name="Wang D."/>
            <person name="Zhang A."/>
            <person name="Wang J."/>
        </authorList>
    </citation>
    <scope>NUCLEOTIDE SEQUENCE</scope>
    <source>
        <strain evidence="3">cv. G1812</strain>
    </source>
</reference>
<reference evidence="2" key="3">
    <citation type="submission" date="2022-06" db="UniProtKB">
        <authorList>
            <consortium name="EnsemblPlants"/>
        </authorList>
    </citation>
    <scope>IDENTIFICATION</scope>
</reference>
<evidence type="ECO:0000313" key="3">
    <source>
        <dbReference type="Proteomes" id="UP000015106"/>
    </source>
</evidence>
<organism evidence="2 3">
    <name type="scientific">Triticum urartu</name>
    <name type="common">Red wild einkorn</name>
    <name type="synonym">Crithodium urartu</name>
    <dbReference type="NCBI Taxonomy" id="4572"/>
    <lineage>
        <taxon>Eukaryota</taxon>
        <taxon>Viridiplantae</taxon>
        <taxon>Streptophyta</taxon>
        <taxon>Embryophyta</taxon>
        <taxon>Tracheophyta</taxon>
        <taxon>Spermatophyta</taxon>
        <taxon>Magnoliopsida</taxon>
        <taxon>Liliopsida</taxon>
        <taxon>Poales</taxon>
        <taxon>Poaceae</taxon>
        <taxon>BOP clade</taxon>
        <taxon>Pooideae</taxon>
        <taxon>Triticodae</taxon>
        <taxon>Triticeae</taxon>
        <taxon>Triticinae</taxon>
        <taxon>Triticum</taxon>
    </lineage>
</organism>
<sequence length="52" mass="5764">MEPSFVPLSEMRDLLDLVDTPGLMETIRESTAAGDDDDLTWMDDMSSDIGND</sequence>
<keyword evidence="3" id="KW-1185">Reference proteome</keyword>
<proteinExistence type="predicted"/>